<name>A0A8I6YTD0_HORVV</name>
<feature type="compositionally biased region" description="Polar residues" evidence="1">
    <location>
        <begin position="463"/>
        <end position="473"/>
    </location>
</feature>
<evidence type="ECO:0000256" key="1">
    <source>
        <dbReference type="SAM" id="MobiDB-lite"/>
    </source>
</evidence>
<reference evidence="3" key="3">
    <citation type="submission" date="2022-01" db="UniProtKB">
        <authorList>
            <consortium name="EnsemblPlants"/>
        </authorList>
    </citation>
    <scope>IDENTIFICATION</scope>
    <source>
        <strain evidence="3">subsp. vulgare</strain>
    </source>
</reference>
<feature type="compositionally biased region" description="Pro residues" evidence="1">
    <location>
        <begin position="366"/>
        <end position="380"/>
    </location>
</feature>
<feature type="compositionally biased region" description="Low complexity" evidence="1">
    <location>
        <begin position="445"/>
        <end position="460"/>
    </location>
</feature>
<dbReference type="PANTHER" id="PTHR47481:SF31">
    <property type="entry name" value="OS01G0873500 PROTEIN"/>
    <property type="match status" value="1"/>
</dbReference>
<accession>A0A8I6YTD0</accession>
<evidence type="ECO:0000313" key="4">
    <source>
        <dbReference type="Proteomes" id="UP000011116"/>
    </source>
</evidence>
<feature type="chain" id="PRO_5035253395" description="Retrotransposon Copia-like N-terminal domain-containing protein" evidence="2">
    <location>
        <begin position="29"/>
        <end position="487"/>
    </location>
</feature>
<feature type="signal peptide" evidence="2">
    <location>
        <begin position="1"/>
        <end position="28"/>
    </location>
</feature>
<dbReference type="AlphaFoldDB" id="A0A8I6YTD0"/>
<evidence type="ECO:0000313" key="3">
    <source>
        <dbReference type="EnsemblPlants" id="HORVU.MOREX.r3.7HG0751610.1.CDS1"/>
    </source>
</evidence>
<protein>
    <recommendedName>
        <fullName evidence="5">Retrotransposon Copia-like N-terminal domain-containing protein</fullName>
    </recommendedName>
</protein>
<dbReference type="SMR" id="A0A8I6YTD0"/>
<reference evidence="3" key="2">
    <citation type="submission" date="2020-10" db="EMBL/GenBank/DDBJ databases">
        <authorList>
            <person name="Scholz U."/>
            <person name="Mascher M."/>
            <person name="Fiebig A."/>
        </authorList>
    </citation>
    <scope>NUCLEOTIDE SEQUENCE [LARGE SCALE GENOMIC DNA]</scope>
    <source>
        <strain evidence="3">cv. Morex</strain>
    </source>
</reference>
<feature type="compositionally biased region" description="Low complexity" evidence="1">
    <location>
        <begin position="474"/>
        <end position="487"/>
    </location>
</feature>
<evidence type="ECO:0008006" key="5">
    <source>
        <dbReference type="Google" id="ProtNLM"/>
    </source>
</evidence>
<dbReference type="EnsemblPlants" id="HORVU.MOREX.r3.7HG0751610.1">
    <property type="protein sequence ID" value="HORVU.MOREX.r3.7HG0751610.1.CDS1"/>
    <property type="gene ID" value="HORVU.MOREX.r3.7HG0751610"/>
</dbReference>
<keyword evidence="4" id="KW-1185">Reference proteome</keyword>
<feature type="region of interest" description="Disordered" evidence="1">
    <location>
        <begin position="436"/>
        <end position="487"/>
    </location>
</feature>
<reference evidence="4" key="1">
    <citation type="journal article" date="2012" name="Nature">
        <title>A physical, genetic and functional sequence assembly of the barley genome.</title>
        <authorList>
            <consortium name="The International Barley Genome Sequencing Consortium"/>
            <person name="Mayer K.F."/>
            <person name="Waugh R."/>
            <person name="Brown J.W."/>
            <person name="Schulman A."/>
            <person name="Langridge P."/>
            <person name="Platzer M."/>
            <person name="Fincher G.B."/>
            <person name="Muehlbauer G.J."/>
            <person name="Sato K."/>
            <person name="Close T.J."/>
            <person name="Wise R.P."/>
            <person name="Stein N."/>
        </authorList>
    </citation>
    <scope>NUCLEOTIDE SEQUENCE [LARGE SCALE GENOMIC DNA]</scope>
    <source>
        <strain evidence="4">cv. Morex</strain>
    </source>
</reference>
<dbReference type="Gramene" id="HORVU.MOREX.r3.7HG0751610.1">
    <property type="protein sequence ID" value="HORVU.MOREX.r3.7HG0751610.1.CDS1"/>
    <property type="gene ID" value="HORVU.MOREX.r3.7HG0751610"/>
</dbReference>
<proteinExistence type="predicted"/>
<dbReference type="PANTHER" id="PTHR47481">
    <property type="match status" value="1"/>
</dbReference>
<keyword evidence="2" id="KW-0732">Signal</keyword>
<dbReference type="Pfam" id="PF14223">
    <property type="entry name" value="Retrotran_gag_2"/>
    <property type="match status" value="1"/>
</dbReference>
<organism evidence="3 4">
    <name type="scientific">Hordeum vulgare subsp. vulgare</name>
    <name type="common">Domesticated barley</name>
    <dbReference type="NCBI Taxonomy" id="112509"/>
    <lineage>
        <taxon>Eukaryota</taxon>
        <taxon>Viridiplantae</taxon>
        <taxon>Streptophyta</taxon>
        <taxon>Embryophyta</taxon>
        <taxon>Tracheophyta</taxon>
        <taxon>Spermatophyta</taxon>
        <taxon>Magnoliopsida</taxon>
        <taxon>Liliopsida</taxon>
        <taxon>Poales</taxon>
        <taxon>Poaceae</taxon>
        <taxon>BOP clade</taxon>
        <taxon>Pooideae</taxon>
        <taxon>Triticodae</taxon>
        <taxon>Triticeae</taxon>
        <taxon>Hordeinae</taxon>
        <taxon>Hordeum</taxon>
    </lineage>
</organism>
<evidence type="ECO:0000256" key="2">
    <source>
        <dbReference type="SAM" id="SignalP"/>
    </source>
</evidence>
<feature type="region of interest" description="Disordered" evidence="1">
    <location>
        <begin position="335"/>
        <end position="386"/>
    </location>
</feature>
<dbReference type="Proteomes" id="UP000011116">
    <property type="component" value="Chromosome 7H"/>
</dbReference>
<sequence>MTTTATASASAGFLPASLAALLSRPTDAAAVAAPISTRSVGSIFSAASFSPPPPAAAPPVHVLPLVPSSRTPSVPAMVAALPAPLVAASTPPATTPAMEPYLDANTAHPPPLIGAYGAPAPVTAVFTPGSLPAPFQFGHLITTKLSSDNYVFWRAQVLPLLGSYYLLGYVDGSYPCPPAVVDSVNGPVYNPAHRVWTGQDQANLSAIQGSLTPEVVGMLVFAKTSHEAWTILERSFASQSQARSSALRRQLGECEKLDGTATAFYHKVKSIADTLASIGQPLTDTEFNSYIVNGLDEEYDGLVEIINERGHTSPMPAHELYSRLLLTEQRVEARRTRGRGLSSANAAYKAGRGGSGTGAHSAPSGKGPPAPLLSAPPPASSPGGVVLPGSASSVDVRVTMPLSATAASRRVFLASTMTARTRATMSVKRSWLISQHLGSSRDTRSPIPSTPTGTSTLGLRITSPASSASSTLVRPTTAPTRFTPPME</sequence>